<evidence type="ECO:0000256" key="1">
    <source>
        <dbReference type="SAM" id="MobiDB-lite"/>
    </source>
</evidence>
<feature type="region of interest" description="Disordered" evidence="1">
    <location>
        <begin position="132"/>
        <end position="204"/>
    </location>
</feature>
<dbReference type="Proteomes" id="UP000028547">
    <property type="component" value="Unassembled WGS sequence"/>
</dbReference>
<gene>
    <name evidence="2" type="ORF">Q664_34835</name>
</gene>
<protein>
    <submittedName>
        <fullName evidence="2">Uncharacterized protein</fullName>
    </submittedName>
</protein>
<reference evidence="2 3" key="1">
    <citation type="submission" date="2014-07" db="EMBL/GenBank/DDBJ databases">
        <title>Draft Genome Sequence of Gephyronic Acid Producer, Cystobacter violaceus Strain Cb vi76.</title>
        <authorList>
            <person name="Stevens D.C."/>
            <person name="Young J."/>
            <person name="Carmichael R."/>
            <person name="Tan J."/>
            <person name="Taylor R.E."/>
        </authorList>
    </citation>
    <scope>NUCLEOTIDE SEQUENCE [LARGE SCALE GENOMIC DNA]</scope>
    <source>
        <strain evidence="2 3">Cb vi76</strain>
    </source>
</reference>
<evidence type="ECO:0000313" key="3">
    <source>
        <dbReference type="Proteomes" id="UP000028547"/>
    </source>
</evidence>
<feature type="compositionally biased region" description="Basic and acidic residues" evidence="1">
    <location>
        <begin position="181"/>
        <end position="192"/>
    </location>
</feature>
<dbReference type="EMBL" id="JPMI01000240">
    <property type="protein sequence ID" value="KFA89550.1"/>
    <property type="molecule type" value="Genomic_DNA"/>
</dbReference>
<name>A0A084SM65_9BACT</name>
<evidence type="ECO:0000313" key="2">
    <source>
        <dbReference type="EMBL" id="KFA89550.1"/>
    </source>
</evidence>
<accession>A0A084SM65</accession>
<feature type="compositionally biased region" description="Polar residues" evidence="1">
    <location>
        <begin position="159"/>
        <end position="168"/>
    </location>
</feature>
<sequence>MSKKQNANEEYPLPVEPPELVAKREKLLAALEKQAKAATGTAQPLLRKMHELVANTKVGVPLNVNLYTDVKDAFIRFTKDPVLPPPTIIMEVVEFMQERLAAVGFTGQMEWPEGAPPIPAGFVGALLEGTPAAGGAPAAPAAPQRSATGPKDGFEGSAQRKSGMTLNPETAPAPAAPADANSEKQKLEEFKTWMKNPGLGNVKG</sequence>
<organism evidence="2 3">
    <name type="scientific">Archangium violaceum Cb vi76</name>
    <dbReference type="NCBI Taxonomy" id="1406225"/>
    <lineage>
        <taxon>Bacteria</taxon>
        <taxon>Pseudomonadati</taxon>
        <taxon>Myxococcota</taxon>
        <taxon>Myxococcia</taxon>
        <taxon>Myxococcales</taxon>
        <taxon>Cystobacterineae</taxon>
        <taxon>Archangiaceae</taxon>
        <taxon>Archangium</taxon>
    </lineage>
</organism>
<dbReference type="AlphaFoldDB" id="A0A084SM65"/>
<dbReference type="RefSeq" id="WP_043405124.1">
    <property type="nucleotide sequence ID" value="NZ_JPMI01000240.1"/>
</dbReference>
<proteinExistence type="predicted"/>
<feature type="compositionally biased region" description="Low complexity" evidence="1">
    <location>
        <begin position="132"/>
        <end position="143"/>
    </location>
</feature>
<comment type="caution">
    <text evidence="2">The sequence shown here is derived from an EMBL/GenBank/DDBJ whole genome shotgun (WGS) entry which is preliminary data.</text>
</comment>